<dbReference type="Gramene" id="OE9A060158T1">
    <property type="protein sequence ID" value="OE9A060158C1"/>
    <property type="gene ID" value="OE9A060158"/>
</dbReference>
<sequence>MEDDSDFSDSNNNISSGEDDLLFEKNVTEGVELGYDVGATKCNEDGHAVTMHDEDHEFDDLECPSSEELLSGVSSDDEVDYRFSEFTADMDIRDPRFEGKLVPDRGYGAGLSQPHKEFQSFQFMPTPSIGNQHQTIFQDEVPAASIPFSEIGPSSHTQEIIEQMNFEELDEQNNVSSKSRAARANARRLARTATH</sequence>
<gene>
    <name evidence="2" type="ORF">OLEA9_A060158</name>
</gene>
<comment type="caution">
    <text evidence="2">The sequence shown here is derived from an EMBL/GenBank/DDBJ whole genome shotgun (WGS) entry which is preliminary data.</text>
</comment>
<name>A0A8S0UYQ0_OLEEU</name>
<reference evidence="2 3" key="1">
    <citation type="submission" date="2019-12" db="EMBL/GenBank/DDBJ databases">
        <authorList>
            <person name="Alioto T."/>
            <person name="Alioto T."/>
            <person name="Gomez Garrido J."/>
        </authorList>
    </citation>
    <scope>NUCLEOTIDE SEQUENCE [LARGE SCALE GENOMIC DNA]</scope>
</reference>
<feature type="region of interest" description="Disordered" evidence="1">
    <location>
        <begin position="1"/>
        <end position="25"/>
    </location>
</feature>
<organism evidence="2 3">
    <name type="scientific">Olea europaea subsp. europaea</name>
    <dbReference type="NCBI Taxonomy" id="158383"/>
    <lineage>
        <taxon>Eukaryota</taxon>
        <taxon>Viridiplantae</taxon>
        <taxon>Streptophyta</taxon>
        <taxon>Embryophyta</taxon>
        <taxon>Tracheophyta</taxon>
        <taxon>Spermatophyta</taxon>
        <taxon>Magnoliopsida</taxon>
        <taxon>eudicotyledons</taxon>
        <taxon>Gunneridae</taxon>
        <taxon>Pentapetalae</taxon>
        <taxon>asterids</taxon>
        <taxon>lamiids</taxon>
        <taxon>Lamiales</taxon>
        <taxon>Oleaceae</taxon>
        <taxon>Oleeae</taxon>
        <taxon>Olea</taxon>
    </lineage>
</organism>
<evidence type="ECO:0000313" key="3">
    <source>
        <dbReference type="Proteomes" id="UP000594638"/>
    </source>
</evidence>
<evidence type="ECO:0000256" key="1">
    <source>
        <dbReference type="SAM" id="MobiDB-lite"/>
    </source>
</evidence>
<dbReference type="EMBL" id="CACTIH010009087">
    <property type="protein sequence ID" value="CAA3023339.1"/>
    <property type="molecule type" value="Genomic_DNA"/>
</dbReference>
<accession>A0A8S0UYQ0</accession>
<proteinExistence type="predicted"/>
<keyword evidence="3" id="KW-1185">Reference proteome</keyword>
<dbReference type="AlphaFoldDB" id="A0A8S0UYQ0"/>
<feature type="compositionally biased region" description="Basic residues" evidence="1">
    <location>
        <begin position="185"/>
        <end position="195"/>
    </location>
</feature>
<dbReference type="Proteomes" id="UP000594638">
    <property type="component" value="Unassembled WGS sequence"/>
</dbReference>
<feature type="region of interest" description="Disordered" evidence="1">
    <location>
        <begin position="167"/>
        <end position="195"/>
    </location>
</feature>
<protein>
    <submittedName>
        <fullName evidence="2">Uncharacterized protein</fullName>
    </submittedName>
</protein>
<evidence type="ECO:0000313" key="2">
    <source>
        <dbReference type="EMBL" id="CAA3023339.1"/>
    </source>
</evidence>